<name>A0A0A9DXZ5_ARUDO</name>
<reference evidence="1" key="1">
    <citation type="submission" date="2014-09" db="EMBL/GenBank/DDBJ databases">
        <authorList>
            <person name="Magalhaes I.L.F."/>
            <person name="Oliveira U."/>
            <person name="Santos F.R."/>
            <person name="Vidigal T.H.D.A."/>
            <person name="Brescovit A.D."/>
            <person name="Santos A.J."/>
        </authorList>
    </citation>
    <scope>NUCLEOTIDE SEQUENCE</scope>
    <source>
        <tissue evidence="1">Shoot tissue taken approximately 20 cm above the soil surface</tissue>
    </source>
</reference>
<sequence length="75" mass="8304">MAARAAPMKGPTQKIHCKTTIVGVSTLNCFGYEAEIIYPIIERKHCQIFPTNDRLSMQGWIIQVIVLVGSGCLLQ</sequence>
<proteinExistence type="predicted"/>
<dbReference type="AlphaFoldDB" id="A0A0A9DXZ5"/>
<reference evidence="1" key="2">
    <citation type="journal article" date="2015" name="Data Brief">
        <title>Shoot transcriptome of the giant reed, Arundo donax.</title>
        <authorList>
            <person name="Barrero R.A."/>
            <person name="Guerrero F.D."/>
            <person name="Moolhuijzen P."/>
            <person name="Goolsby J.A."/>
            <person name="Tidwell J."/>
            <person name="Bellgard S.E."/>
            <person name="Bellgard M.I."/>
        </authorList>
    </citation>
    <scope>NUCLEOTIDE SEQUENCE</scope>
    <source>
        <tissue evidence="1">Shoot tissue taken approximately 20 cm above the soil surface</tissue>
    </source>
</reference>
<organism evidence="1">
    <name type="scientific">Arundo donax</name>
    <name type="common">Giant reed</name>
    <name type="synonym">Donax arundinaceus</name>
    <dbReference type="NCBI Taxonomy" id="35708"/>
    <lineage>
        <taxon>Eukaryota</taxon>
        <taxon>Viridiplantae</taxon>
        <taxon>Streptophyta</taxon>
        <taxon>Embryophyta</taxon>
        <taxon>Tracheophyta</taxon>
        <taxon>Spermatophyta</taxon>
        <taxon>Magnoliopsida</taxon>
        <taxon>Liliopsida</taxon>
        <taxon>Poales</taxon>
        <taxon>Poaceae</taxon>
        <taxon>PACMAD clade</taxon>
        <taxon>Arundinoideae</taxon>
        <taxon>Arundineae</taxon>
        <taxon>Arundo</taxon>
    </lineage>
</organism>
<protein>
    <submittedName>
        <fullName evidence="1">Uncharacterized protein</fullName>
    </submittedName>
</protein>
<accession>A0A0A9DXZ5</accession>
<dbReference type="EMBL" id="GBRH01205244">
    <property type="protein sequence ID" value="JAD92651.1"/>
    <property type="molecule type" value="Transcribed_RNA"/>
</dbReference>
<evidence type="ECO:0000313" key="1">
    <source>
        <dbReference type="EMBL" id="JAD92651.1"/>
    </source>
</evidence>